<dbReference type="GeneID" id="43592517"/>
<dbReference type="CDD" id="cd02537">
    <property type="entry name" value="GT8_Glycogenin"/>
    <property type="match status" value="1"/>
</dbReference>
<dbReference type="GO" id="GO:0016757">
    <property type="term" value="F:glycosyltransferase activity"/>
    <property type="evidence" value="ECO:0007669"/>
    <property type="project" value="InterPro"/>
</dbReference>
<evidence type="ECO:0000313" key="1">
    <source>
        <dbReference type="EMBL" id="WWD16840.1"/>
    </source>
</evidence>
<reference evidence="1" key="1">
    <citation type="submission" date="2017-08" db="EMBL/GenBank/DDBJ databases">
        <authorList>
            <person name="Cuomo C."/>
            <person name="Billmyre B."/>
            <person name="Heitman J."/>
        </authorList>
    </citation>
    <scope>NUCLEOTIDE SEQUENCE</scope>
    <source>
        <strain evidence="1">CBS 12478</strain>
    </source>
</reference>
<proteinExistence type="predicted"/>
<gene>
    <name evidence="1" type="ORF">CI109_101272</name>
</gene>
<accession>A0A5M6BNG6</accession>
<dbReference type="KEGG" id="ksn:43592517"/>
<dbReference type="InterPro" id="IPR050587">
    <property type="entry name" value="GNT1/Glycosyltrans_8"/>
</dbReference>
<sequence>MHDSVSQGGVSSSASSSKYAYATLITSTSYLPGAILLAHSLHYHSPHPLLLLYTPHSIPESTISALELEAKRTNVILTPVDPLLPKFDKPQNLIAERFADTWTKLRVFQLYELGYEKICFLDADMLIFRDPGKLFKIDLPAEGDGILANGACVCNLDKDPWAAEEWKKENCLFTSEVHPHCLDRPKEVNSSETEEQKITYRLLNSGMFVFRPSERIWLEMMEVFNTNPTLLKSYKFPDQDFLGDFYDGKWKNVGWQYNAIKTMRYWHPDMWRDDEVVVLHYIVDKPWSKRVGEDGVAGYLGKDGETHKWWWKAYEEWEEDRKREGDVEVVEVVAKYVAQ</sequence>
<evidence type="ECO:0000313" key="2">
    <source>
        <dbReference type="Proteomes" id="UP000322225"/>
    </source>
</evidence>
<organism evidence="1 2">
    <name type="scientific">Kwoniella shandongensis</name>
    <dbReference type="NCBI Taxonomy" id="1734106"/>
    <lineage>
        <taxon>Eukaryota</taxon>
        <taxon>Fungi</taxon>
        <taxon>Dikarya</taxon>
        <taxon>Basidiomycota</taxon>
        <taxon>Agaricomycotina</taxon>
        <taxon>Tremellomycetes</taxon>
        <taxon>Tremellales</taxon>
        <taxon>Cryptococcaceae</taxon>
        <taxon>Kwoniella</taxon>
    </lineage>
</organism>
<dbReference type="SUPFAM" id="SSF53448">
    <property type="entry name" value="Nucleotide-diphospho-sugar transferases"/>
    <property type="match status" value="1"/>
</dbReference>
<protein>
    <submittedName>
        <fullName evidence="1">Uncharacterized protein</fullName>
    </submittedName>
</protein>
<reference evidence="1" key="2">
    <citation type="submission" date="2024-01" db="EMBL/GenBank/DDBJ databases">
        <title>Comparative genomics of Cryptococcus and Kwoniella reveals pathogenesis evolution and contrasting modes of karyotype evolution via chromosome fusion or intercentromeric recombination.</title>
        <authorList>
            <person name="Coelho M.A."/>
            <person name="David-Palma M."/>
            <person name="Shea T."/>
            <person name="Bowers K."/>
            <person name="McGinley-Smith S."/>
            <person name="Mohammad A.W."/>
            <person name="Gnirke A."/>
            <person name="Yurkov A.M."/>
            <person name="Nowrousian M."/>
            <person name="Sun S."/>
            <person name="Cuomo C.A."/>
            <person name="Heitman J."/>
        </authorList>
    </citation>
    <scope>NUCLEOTIDE SEQUENCE</scope>
    <source>
        <strain evidence="1">CBS 12478</strain>
    </source>
</reference>
<dbReference type="InterPro" id="IPR002495">
    <property type="entry name" value="Glyco_trans_8"/>
</dbReference>
<name>A0A5M6BNG6_9TREE</name>
<dbReference type="OrthoDB" id="2014201at2759"/>
<dbReference type="Proteomes" id="UP000322225">
    <property type="component" value="Chromosome 2"/>
</dbReference>
<dbReference type="Pfam" id="PF01501">
    <property type="entry name" value="Glyco_transf_8"/>
    <property type="match status" value="1"/>
</dbReference>
<dbReference type="RefSeq" id="XP_031857362.1">
    <property type="nucleotide sequence ID" value="XM_032008345.1"/>
</dbReference>
<dbReference type="EMBL" id="CP144052">
    <property type="protein sequence ID" value="WWD16840.1"/>
    <property type="molecule type" value="Genomic_DNA"/>
</dbReference>
<dbReference type="AlphaFoldDB" id="A0A5M6BNG6"/>
<dbReference type="Gene3D" id="3.90.550.10">
    <property type="entry name" value="Spore Coat Polysaccharide Biosynthesis Protein SpsA, Chain A"/>
    <property type="match status" value="1"/>
</dbReference>
<dbReference type="InterPro" id="IPR029044">
    <property type="entry name" value="Nucleotide-diphossugar_trans"/>
</dbReference>
<keyword evidence="2" id="KW-1185">Reference proteome</keyword>
<dbReference type="PANTHER" id="PTHR11183">
    <property type="entry name" value="GLYCOGENIN SUBFAMILY MEMBER"/>
    <property type="match status" value="1"/>
</dbReference>